<comment type="caution">
    <text evidence="1">The sequence shown here is derived from an EMBL/GenBank/DDBJ whole genome shotgun (WGS) entry which is preliminary data.</text>
</comment>
<name>A0ACB9D630_9ASTR</name>
<organism evidence="1 2">
    <name type="scientific">Smallanthus sonchifolius</name>
    <dbReference type="NCBI Taxonomy" id="185202"/>
    <lineage>
        <taxon>Eukaryota</taxon>
        <taxon>Viridiplantae</taxon>
        <taxon>Streptophyta</taxon>
        <taxon>Embryophyta</taxon>
        <taxon>Tracheophyta</taxon>
        <taxon>Spermatophyta</taxon>
        <taxon>Magnoliopsida</taxon>
        <taxon>eudicotyledons</taxon>
        <taxon>Gunneridae</taxon>
        <taxon>Pentapetalae</taxon>
        <taxon>asterids</taxon>
        <taxon>campanulids</taxon>
        <taxon>Asterales</taxon>
        <taxon>Asteraceae</taxon>
        <taxon>Asteroideae</taxon>
        <taxon>Heliantheae alliance</taxon>
        <taxon>Millerieae</taxon>
        <taxon>Smallanthus</taxon>
    </lineage>
</organism>
<reference evidence="1 2" key="2">
    <citation type="journal article" date="2022" name="Mol. Ecol. Resour.">
        <title>The genomes of chicory, endive, great burdock and yacon provide insights into Asteraceae paleo-polyploidization history and plant inulin production.</title>
        <authorList>
            <person name="Fan W."/>
            <person name="Wang S."/>
            <person name="Wang H."/>
            <person name="Wang A."/>
            <person name="Jiang F."/>
            <person name="Liu H."/>
            <person name="Zhao H."/>
            <person name="Xu D."/>
            <person name="Zhang Y."/>
        </authorList>
    </citation>
    <scope>NUCLEOTIDE SEQUENCE [LARGE SCALE GENOMIC DNA]</scope>
    <source>
        <strain evidence="2">cv. Yunnan</strain>
        <tissue evidence="1">Leaves</tissue>
    </source>
</reference>
<gene>
    <name evidence="1" type="ORF">L1987_59733</name>
</gene>
<keyword evidence="2" id="KW-1185">Reference proteome</keyword>
<dbReference type="Proteomes" id="UP001056120">
    <property type="component" value="Linkage Group LG20"/>
</dbReference>
<sequence>MPLAQNGQSDQPGIHEPWFLSGPCALHLGPSRSPPPAPVNVQMLVIRDPCELRLVYLPMFDQTDPRDLRLHPPGSPPPGPVNVEVSDEGDDLIILSPTSFRQPLSSRRTRRTHVESVEISARNQRRRPDPQPSHVNSEGTSSSMVSMALSLVLQCIIGLWFHVANMNEHNKDY</sequence>
<accession>A0ACB9D630</accession>
<evidence type="ECO:0000313" key="1">
    <source>
        <dbReference type="EMBL" id="KAI3742054.1"/>
    </source>
</evidence>
<protein>
    <submittedName>
        <fullName evidence="1">Uncharacterized protein</fullName>
    </submittedName>
</protein>
<reference evidence="2" key="1">
    <citation type="journal article" date="2022" name="Mol. Ecol. Resour.">
        <title>The genomes of chicory, endive, great burdock and yacon provide insights into Asteraceae palaeo-polyploidization history and plant inulin production.</title>
        <authorList>
            <person name="Fan W."/>
            <person name="Wang S."/>
            <person name="Wang H."/>
            <person name="Wang A."/>
            <person name="Jiang F."/>
            <person name="Liu H."/>
            <person name="Zhao H."/>
            <person name="Xu D."/>
            <person name="Zhang Y."/>
        </authorList>
    </citation>
    <scope>NUCLEOTIDE SEQUENCE [LARGE SCALE GENOMIC DNA]</scope>
    <source>
        <strain evidence="2">cv. Yunnan</strain>
    </source>
</reference>
<dbReference type="EMBL" id="CM042037">
    <property type="protein sequence ID" value="KAI3742054.1"/>
    <property type="molecule type" value="Genomic_DNA"/>
</dbReference>
<evidence type="ECO:0000313" key="2">
    <source>
        <dbReference type="Proteomes" id="UP001056120"/>
    </source>
</evidence>
<proteinExistence type="predicted"/>